<evidence type="ECO:0000256" key="1">
    <source>
        <dbReference type="ARBA" id="ARBA00006484"/>
    </source>
</evidence>
<dbReference type="Gene3D" id="3.40.50.720">
    <property type="entry name" value="NAD(P)-binding Rossmann-like Domain"/>
    <property type="match status" value="1"/>
</dbReference>
<sequence>MKLKDILRNWVIAALSQPKNKVSVELSKIQYGSILKGARIVVTGGSKGIGFAMADKFIKEGAEVVITGRNENDLKDAVLKLGQYSHYIIFDNSNIDGIETFLFDCTNILGGIDSLVLNAGISLHEGNFLNVTTEGFSKQLNTNLTANYFISQSFLKFKLGRNENGSMLFVTSETAGKSNDLPYGLSKNALNSLVEGLARRVYQRGIRINAIAPGVTYTNMTKGKRQMTDDYSNDSVAGRFLLPSEIAEVACFLLSKASICINGEILYCDAGSHLKVNGFDQDYSL</sequence>
<dbReference type="InterPro" id="IPR002347">
    <property type="entry name" value="SDR_fam"/>
</dbReference>
<keyword evidence="2" id="KW-0560">Oxidoreductase</keyword>
<evidence type="ECO:0000313" key="4">
    <source>
        <dbReference type="Proteomes" id="UP001200544"/>
    </source>
</evidence>
<comment type="similarity">
    <text evidence="1">Belongs to the short-chain dehydrogenases/reductases (SDR) family.</text>
</comment>
<dbReference type="InterPro" id="IPR036291">
    <property type="entry name" value="NAD(P)-bd_dom_sf"/>
</dbReference>
<dbReference type="EMBL" id="JAHYQA010000040">
    <property type="protein sequence ID" value="MCE9241035.1"/>
    <property type="molecule type" value="Genomic_DNA"/>
</dbReference>
<organism evidence="3 4">
    <name type="scientific">Bacteroides thetaiotaomicron</name>
    <dbReference type="NCBI Taxonomy" id="818"/>
    <lineage>
        <taxon>Bacteria</taxon>
        <taxon>Pseudomonadati</taxon>
        <taxon>Bacteroidota</taxon>
        <taxon>Bacteroidia</taxon>
        <taxon>Bacteroidales</taxon>
        <taxon>Bacteroidaceae</taxon>
        <taxon>Bacteroides</taxon>
    </lineage>
</organism>
<dbReference type="RefSeq" id="WP_195381222.1">
    <property type="nucleotide sequence ID" value="NZ_JADMRY010000029.1"/>
</dbReference>
<dbReference type="PANTHER" id="PTHR43669:SF6">
    <property type="entry name" value="DECAPRENYLPHOSPHORYL-2-KETO-BETA-D-ERYTHRO-PENTOSE REDUCTASE"/>
    <property type="match status" value="1"/>
</dbReference>
<dbReference type="AlphaFoldDB" id="A0AAW4ZJT4"/>
<dbReference type="PANTHER" id="PTHR43669">
    <property type="entry name" value="5-KETO-D-GLUCONATE 5-REDUCTASE"/>
    <property type="match status" value="1"/>
</dbReference>
<reference evidence="3" key="1">
    <citation type="submission" date="2021-07" db="EMBL/GenBank/DDBJ databases">
        <title>Comparative genomics of Bacteroides fragilis group isolates reveals species-dependent resistance mechanisms and validates clinical tools for resistance prediction.</title>
        <authorList>
            <person name="Wallace M.J."/>
            <person name="Jean S."/>
            <person name="Wallace M.A."/>
            <person name="Carey-Ann B.D."/>
            <person name="Dantas G."/>
        </authorList>
    </citation>
    <scope>NUCLEOTIDE SEQUENCE</scope>
    <source>
        <strain evidence="3">BJH_160</strain>
    </source>
</reference>
<dbReference type="Pfam" id="PF13561">
    <property type="entry name" value="adh_short_C2"/>
    <property type="match status" value="1"/>
</dbReference>
<comment type="caution">
    <text evidence="3">The sequence shown here is derived from an EMBL/GenBank/DDBJ whole genome shotgun (WGS) entry which is preliminary data.</text>
</comment>
<protein>
    <submittedName>
        <fullName evidence="3">SDR family oxidoreductase</fullName>
    </submittedName>
</protein>
<dbReference type="GO" id="GO:0016491">
    <property type="term" value="F:oxidoreductase activity"/>
    <property type="evidence" value="ECO:0007669"/>
    <property type="project" value="UniProtKB-KW"/>
</dbReference>
<evidence type="ECO:0000256" key="2">
    <source>
        <dbReference type="ARBA" id="ARBA00023002"/>
    </source>
</evidence>
<proteinExistence type="inferred from homology"/>
<dbReference type="SUPFAM" id="SSF51735">
    <property type="entry name" value="NAD(P)-binding Rossmann-fold domains"/>
    <property type="match status" value="1"/>
</dbReference>
<accession>A0AAW4ZJT4</accession>
<dbReference type="PRINTS" id="PR00081">
    <property type="entry name" value="GDHRDH"/>
</dbReference>
<evidence type="ECO:0000313" key="3">
    <source>
        <dbReference type="EMBL" id="MCE9241035.1"/>
    </source>
</evidence>
<dbReference type="Proteomes" id="UP001200544">
    <property type="component" value="Unassembled WGS sequence"/>
</dbReference>
<name>A0AAW4ZJT4_BACT4</name>
<dbReference type="CDD" id="cd05233">
    <property type="entry name" value="SDR_c"/>
    <property type="match status" value="1"/>
</dbReference>
<gene>
    <name evidence="3" type="ORF">K0H07_28340</name>
</gene>